<evidence type="ECO:0000313" key="6">
    <source>
        <dbReference type="Proteomes" id="UP000714275"/>
    </source>
</evidence>
<evidence type="ECO:0000313" key="5">
    <source>
        <dbReference type="EMBL" id="KAG1778071.1"/>
    </source>
</evidence>
<dbReference type="PANTHER" id="PTHR45685:SF1">
    <property type="entry name" value="HELICASE SRCAP"/>
    <property type="match status" value="1"/>
</dbReference>
<dbReference type="GO" id="GO:0042393">
    <property type="term" value="F:histone binding"/>
    <property type="evidence" value="ECO:0007669"/>
    <property type="project" value="TreeGrafter"/>
</dbReference>
<dbReference type="AlphaFoldDB" id="A0A9P6ZWX9"/>
<dbReference type="OrthoDB" id="2652551at2759"/>
<gene>
    <name evidence="5" type="ORF">EV702DRAFT_1196486</name>
</gene>
<comment type="subcellular location">
    <subcellularLocation>
        <location evidence="1">Nucleus</location>
    </subcellularLocation>
</comment>
<comment type="caution">
    <text evidence="5">The sequence shown here is derived from an EMBL/GenBank/DDBJ whole genome shotgun (WGS) entry which is preliminary data.</text>
</comment>
<dbReference type="GO" id="GO:0005524">
    <property type="term" value="F:ATP binding"/>
    <property type="evidence" value="ECO:0007669"/>
    <property type="project" value="UniProtKB-KW"/>
</dbReference>
<sequence length="70" mass="7644">MAISIFASMEPPKSKTGNISLSGSMQVPEFFCFISSSRSVGVGINLTRADPAIFYDSDFSPQMDKQCEDQ</sequence>
<proteinExistence type="predicted"/>
<keyword evidence="2" id="KW-0547">Nucleotide-binding</keyword>
<keyword evidence="3" id="KW-0378">Hydrolase</keyword>
<dbReference type="GO" id="GO:0000812">
    <property type="term" value="C:Swr1 complex"/>
    <property type="evidence" value="ECO:0007669"/>
    <property type="project" value="TreeGrafter"/>
</dbReference>
<keyword evidence="3" id="KW-0347">Helicase</keyword>
<dbReference type="EMBL" id="JABBWD010000017">
    <property type="protein sequence ID" value="KAG1778071.1"/>
    <property type="molecule type" value="Genomic_DNA"/>
</dbReference>
<keyword evidence="4" id="KW-0067">ATP-binding</keyword>
<dbReference type="PANTHER" id="PTHR45685">
    <property type="entry name" value="HELICASE SRCAP-RELATED"/>
    <property type="match status" value="1"/>
</dbReference>
<dbReference type="InterPro" id="IPR050520">
    <property type="entry name" value="INO80/SWR1_helicase"/>
</dbReference>
<protein>
    <submittedName>
        <fullName evidence="5">Uncharacterized protein</fullName>
    </submittedName>
</protein>
<reference evidence="5" key="1">
    <citation type="journal article" date="2020" name="New Phytol.">
        <title>Comparative genomics reveals dynamic genome evolution in host specialist ectomycorrhizal fungi.</title>
        <authorList>
            <person name="Lofgren L.A."/>
            <person name="Nguyen N.H."/>
            <person name="Vilgalys R."/>
            <person name="Ruytinx J."/>
            <person name="Liao H.L."/>
            <person name="Branco S."/>
            <person name="Kuo A."/>
            <person name="LaButti K."/>
            <person name="Lipzen A."/>
            <person name="Andreopoulos W."/>
            <person name="Pangilinan J."/>
            <person name="Riley R."/>
            <person name="Hundley H."/>
            <person name="Na H."/>
            <person name="Barry K."/>
            <person name="Grigoriev I.V."/>
            <person name="Stajich J.E."/>
            <person name="Kennedy P.G."/>
        </authorList>
    </citation>
    <scope>NUCLEOTIDE SEQUENCE</scope>
    <source>
        <strain evidence="5">DOB743</strain>
    </source>
</reference>
<keyword evidence="6" id="KW-1185">Reference proteome</keyword>
<evidence type="ECO:0000256" key="4">
    <source>
        <dbReference type="ARBA" id="ARBA00022840"/>
    </source>
</evidence>
<dbReference type="Gene3D" id="3.40.50.300">
    <property type="entry name" value="P-loop containing nucleotide triphosphate hydrolases"/>
    <property type="match status" value="1"/>
</dbReference>
<dbReference type="GO" id="GO:0006338">
    <property type="term" value="P:chromatin remodeling"/>
    <property type="evidence" value="ECO:0007669"/>
    <property type="project" value="TreeGrafter"/>
</dbReference>
<dbReference type="GO" id="GO:0016887">
    <property type="term" value="F:ATP hydrolysis activity"/>
    <property type="evidence" value="ECO:0007669"/>
    <property type="project" value="TreeGrafter"/>
</dbReference>
<dbReference type="GO" id="GO:0004386">
    <property type="term" value="F:helicase activity"/>
    <property type="evidence" value="ECO:0007669"/>
    <property type="project" value="UniProtKB-KW"/>
</dbReference>
<dbReference type="Proteomes" id="UP000714275">
    <property type="component" value="Unassembled WGS sequence"/>
</dbReference>
<dbReference type="InterPro" id="IPR027417">
    <property type="entry name" value="P-loop_NTPase"/>
</dbReference>
<accession>A0A9P6ZWX9</accession>
<evidence type="ECO:0000256" key="2">
    <source>
        <dbReference type="ARBA" id="ARBA00022741"/>
    </source>
</evidence>
<name>A0A9P6ZWX9_9AGAM</name>
<organism evidence="5 6">
    <name type="scientific">Suillus placidus</name>
    <dbReference type="NCBI Taxonomy" id="48579"/>
    <lineage>
        <taxon>Eukaryota</taxon>
        <taxon>Fungi</taxon>
        <taxon>Dikarya</taxon>
        <taxon>Basidiomycota</taxon>
        <taxon>Agaricomycotina</taxon>
        <taxon>Agaricomycetes</taxon>
        <taxon>Agaricomycetidae</taxon>
        <taxon>Boletales</taxon>
        <taxon>Suillineae</taxon>
        <taxon>Suillaceae</taxon>
        <taxon>Suillus</taxon>
    </lineage>
</organism>
<dbReference type="SUPFAM" id="SSF52540">
    <property type="entry name" value="P-loop containing nucleoside triphosphate hydrolases"/>
    <property type="match status" value="1"/>
</dbReference>
<evidence type="ECO:0000256" key="3">
    <source>
        <dbReference type="ARBA" id="ARBA00022806"/>
    </source>
</evidence>
<evidence type="ECO:0000256" key="1">
    <source>
        <dbReference type="ARBA" id="ARBA00004123"/>
    </source>
</evidence>
<dbReference type="GO" id="GO:0003677">
    <property type="term" value="F:DNA binding"/>
    <property type="evidence" value="ECO:0007669"/>
    <property type="project" value="UniProtKB-KW"/>
</dbReference>